<dbReference type="Pfam" id="PF00961">
    <property type="entry name" value="LAGLIDADG_1"/>
    <property type="match status" value="1"/>
</dbReference>
<dbReference type="InterPro" id="IPR027434">
    <property type="entry name" value="Homing_endonucl"/>
</dbReference>
<gene>
    <name evidence="2" type="primary">cox1-I1</name>
</gene>
<dbReference type="PANTHER" id="PTHR36181:SF1">
    <property type="entry name" value="LAGLIDADG ENDONUCLEASE"/>
    <property type="match status" value="1"/>
</dbReference>
<dbReference type="RefSeq" id="YP_008475061.1">
    <property type="nucleotide sequence ID" value="NC_022163.1"/>
</dbReference>
<dbReference type="InterPro" id="IPR051289">
    <property type="entry name" value="LAGLIDADG_Endonuclease"/>
</dbReference>
<feature type="domain" description="Homing endonuclease LAGLIDADG" evidence="1">
    <location>
        <begin position="30"/>
        <end position="136"/>
    </location>
</feature>
<dbReference type="InterPro" id="IPR004860">
    <property type="entry name" value="LAGLIDADG_dom"/>
</dbReference>
<sequence length="182" mass="21772">MKDKSKLLFKDLYLEKKDINSDSLNNDAWLSGILDADGNCYIRHSMNSKNIIITQYYIRLSQSCINSWGEDNINIMQKISEYLHTIVKTDNRKDGTSNYLIRTTSRYSNDIIVEYLTKFPLFSSKYLDYQDWLNVYNLYDYNIKQLKHTENNINIIIQSKLNMNNNRTFFNWDHLNNFYILN</sequence>
<name>S5TER7_CYBJA</name>
<evidence type="ECO:0000313" key="2">
    <source>
        <dbReference type="EMBL" id="AGS44369.1"/>
    </source>
</evidence>
<dbReference type="PANTHER" id="PTHR36181">
    <property type="entry name" value="INTRON-ENCODED ENDONUCLEASE AI3-RELATED"/>
    <property type="match status" value="1"/>
</dbReference>
<proteinExistence type="predicted"/>
<dbReference type="Gene3D" id="3.10.28.10">
    <property type="entry name" value="Homing endonucleases"/>
    <property type="match status" value="1"/>
</dbReference>
<dbReference type="GO" id="GO:0005739">
    <property type="term" value="C:mitochondrion"/>
    <property type="evidence" value="ECO:0007669"/>
    <property type="project" value="UniProtKB-ARBA"/>
</dbReference>
<dbReference type="GeneID" id="16694782"/>
<dbReference type="GO" id="GO:0004519">
    <property type="term" value="F:endonuclease activity"/>
    <property type="evidence" value="ECO:0007669"/>
    <property type="project" value="InterPro"/>
</dbReference>
<accession>S5TER7</accession>
<keyword evidence="2" id="KW-0496">Mitochondrion</keyword>
<reference evidence="2" key="1">
    <citation type="submission" date="2013-04" db="EMBL/GenBank/DDBJ databases">
        <authorList>
            <person name="Pfeiffer I."/>
            <person name="Valach M."/>
            <person name="Hegedusova E."/>
            <person name="Brejova B."/>
            <person name="Nosek J."/>
        </authorList>
    </citation>
    <scope>NUCLEOTIDE SEQUENCE</scope>
    <source>
        <strain evidence="2">CBS 1600</strain>
    </source>
</reference>
<geneLocation type="mitochondrion" evidence="2"/>
<dbReference type="EMBL" id="KC993189">
    <property type="protein sequence ID" value="AGS44369.1"/>
    <property type="molecule type" value="Genomic_DNA"/>
</dbReference>
<organism evidence="2">
    <name type="scientific">Cyberlindnera jadinii</name>
    <name type="common">Torula yeast</name>
    <name type="synonym">Pichia jadinii</name>
    <dbReference type="NCBI Taxonomy" id="4903"/>
    <lineage>
        <taxon>Eukaryota</taxon>
        <taxon>Fungi</taxon>
        <taxon>Dikarya</taxon>
        <taxon>Ascomycota</taxon>
        <taxon>Saccharomycotina</taxon>
        <taxon>Saccharomycetes</taxon>
        <taxon>Phaffomycetales</taxon>
        <taxon>Phaffomycetaceae</taxon>
        <taxon>Cyberlindnera</taxon>
    </lineage>
</organism>
<dbReference type="SUPFAM" id="SSF55608">
    <property type="entry name" value="Homing endonucleases"/>
    <property type="match status" value="1"/>
</dbReference>
<protein>
    <recommendedName>
        <fullName evidence="1">Homing endonuclease LAGLIDADG domain-containing protein</fullName>
    </recommendedName>
</protein>
<evidence type="ECO:0000259" key="1">
    <source>
        <dbReference type="Pfam" id="PF00961"/>
    </source>
</evidence>
<dbReference type="AlphaFoldDB" id="S5TER7"/>